<proteinExistence type="predicted"/>
<dbReference type="RefSeq" id="WP_073611093.1">
    <property type="nucleotide sequence ID" value="NZ_MRCG01000031.1"/>
</dbReference>
<organism evidence="2 3">
    <name type="scientific">Phormidium tenue NIES-30</name>
    <dbReference type="NCBI Taxonomy" id="549789"/>
    <lineage>
        <taxon>Bacteria</taxon>
        <taxon>Bacillati</taxon>
        <taxon>Cyanobacteriota</taxon>
        <taxon>Cyanophyceae</taxon>
        <taxon>Oscillatoriophycideae</taxon>
        <taxon>Oscillatoriales</taxon>
        <taxon>Oscillatoriaceae</taxon>
        <taxon>Phormidium</taxon>
    </lineage>
</organism>
<dbReference type="Gene3D" id="3.40.50.300">
    <property type="entry name" value="P-loop containing nucleotide triphosphate hydrolases"/>
    <property type="match status" value="1"/>
</dbReference>
<dbReference type="PANTHER" id="PTHR13696">
    <property type="entry name" value="P-LOOP CONTAINING NUCLEOSIDE TRIPHOSPHATE HYDROLASE"/>
    <property type="match status" value="1"/>
</dbReference>
<evidence type="ECO:0000313" key="2">
    <source>
        <dbReference type="EMBL" id="OKH43616.1"/>
    </source>
</evidence>
<dbReference type="AlphaFoldDB" id="A0A1U7IYI5"/>
<feature type="domain" description="CobQ/CobB/MinD/ParA nucleotide binding" evidence="1">
    <location>
        <begin position="3"/>
        <end position="170"/>
    </location>
</feature>
<dbReference type="Proteomes" id="UP000185557">
    <property type="component" value="Unassembled WGS sequence"/>
</dbReference>
<evidence type="ECO:0000259" key="1">
    <source>
        <dbReference type="Pfam" id="PF01656"/>
    </source>
</evidence>
<dbReference type="InterPro" id="IPR050678">
    <property type="entry name" value="DNA_Partitioning_ATPase"/>
</dbReference>
<dbReference type="InterPro" id="IPR002586">
    <property type="entry name" value="CobQ/CobB/MinD/ParA_Nub-bd_dom"/>
</dbReference>
<dbReference type="PANTHER" id="PTHR13696:SF96">
    <property type="entry name" value="COBQ_COBB_MIND_PARA NUCLEOTIDE BINDING DOMAIN-CONTAINING PROTEIN"/>
    <property type="match status" value="1"/>
</dbReference>
<dbReference type="CDD" id="cd02042">
    <property type="entry name" value="ParAB_family"/>
    <property type="match status" value="1"/>
</dbReference>
<gene>
    <name evidence="2" type="ORF">NIES30_24560</name>
</gene>
<evidence type="ECO:0000313" key="3">
    <source>
        <dbReference type="Proteomes" id="UP000185557"/>
    </source>
</evidence>
<name>A0A1U7IYI5_9CYAN</name>
<accession>A0A1U7IYI5</accession>
<dbReference type="Pfam" id="PF01656">
    <property type="entry name" value="CbiA"/>
    <property type="match status" value="1"/>
</dbReference>
<sequence length="200" mass="21839">MYVTVAGFKGGVGKTTTAVHLACFFQQYGSTLLVDGDPNSSATGWGQRGELPFKVVDVMAAPRHSRNYEHVIIDTAARPDKSELESLADGCELLVLPTTPAALDIDAMMQTVDLLQALGSDKYKILLTMVRSRPVKTAGLARQALEGLPLFHQDIRNLICYEKASLEGVPVYQVKDRMAKIAWGEYKQVGKEILEAIDNG</sequence>
<dbReference type="EMBL" id="MRCG01000031">
    <property type="protein sequence ID" value="OKH43616.1"/>
    <property type="molecule type" value="Genomic_DNA"/>
</dbReference>
<reference evidence="2 3" key="1">
    <citation type="submission" date="2016-11" db="EMBL/GenBank/DDBJ databases">
        <title>Draft Genome Sequences of Nine Cyanobacterial Strains from Diverse Habitats.</title>
        <authorList>
            <person name="Zhu T."/>
            <person name="Hou S."/>
            <person name="Lu X."/>
            <person name="Hess W.R."/>
        </authorList>
    </citation>
    <scope>NUCLEOTIDE SEQUENCE [LARGE SCALE GENOMIC DNA]</scope>
    <source>
        <strain evidence="2 3">NIES-30</strain>
    </source>
</reference>
<protein>
    <submittedName>
        <fullName evidence="2">Chromosome partitioning protein ParA</fullName>
    </submittedName>
</protein>
<keyword evidence="3" id="KW-1185">Reference proteome</keyword>
<dbReference type="STRING" id="549789.NIES30_24560"/>
<comment type="caution">
    <text evidence="2">The sequence shown here is derived from an EMBL/GenBank/DDBJ whole genome shotgun (WGS) entry which is preliminary data.</text>
</comment>
<dbReference type="InterPro" id="IPR027417">
    <property type="entry name" value="P-loop_NTPase"/>
</dbReference>
<dbReference type="SUPFAM" id="SSF52540">
    <property type="entry name" value="P-loop containing nucleoside triphosphate hydrolases"/>
    <property type="match status" value="1"/>
</dbReference>
<dbReference type="PIRSF" id="PIRSF009320">
    <property type="entry name" value="Nuc_binding_HP_1000"/>
    <property type="match status" value="1"/>
</dbReference>
<dbReference type="OrthoDB" id="9804460at2"/>